<feature type="transmembrane region" description="Helical" evidence="1">
    <location>
        <begin position="114"/>
        <end position="132"/>
    </location>
</feature>
<reference evidence="2 3" key="1">
    <citation type="submission" date="2018-11" db="EMBL/GenBank/DDBJ databases">
        <authorList>
            <person name="Kleinhagauer T."/>
            <person name="Glaeser S.P."/>
            <person name="Spergser J."/>
            <person name="Ruckert C."/>
            <person name="Kaempfer P."/>
            <person name="Busse H.-J."/>
        </authorList>
    </citation>
    <scope>NUCLEOTIDE SEQUENCE [LARGE SCALE GENOMIC DNA]</scope>
    <source>
        <strain evidence="2 3">W8</strain>
    </source>
</reference>
<keyword evidence="1" id="KW-0472">Membrane</keyword>
<evidence type="ECO:0000256" key="1">
    <source>
        <dbReference type="SAM" id="Phobius"/>
    </source>
</evidence>
<keyword evidence="1" id="KW-1133">Transmembrane helix</keyword>
<dbReference type="KEGG" id="cgk:CGERO_10435"/>
<sequence length="196" mass="21556">MKYDLYEDLNLDRSADSSTIAQLLSQRLSITASPEEQDKLSTARAILGNPSNRSVYDAELDDASRTSLDISRLREIAAMNAPAQQGWNPAPRQQLQFDTNWFPVAPGRQRSSSLMWAIGTGLIVLAWVYLFLKMAFLSSAVQQSTGFTGLFEAADALDSASATAFNVVLFTVCTGVGLQLLWNIRMVMGRRKGLSE</sequence>
<feature type="transmembrane region" description="Helical" evidence="1">
    <location>
        <begin position="160"/>
        <end position="182"/>
    </location>
</feature>
<evidence type="ECO:0000313" key="3">
    <source>
        <dbReference type="Proteomes" id="UP000271587"/>
    </source>
</evidence>
<dbReference type="EMBL" id="CP033897">
    <property type="protein sequence ID" value="AZA12367.1"/>
    <property type="molecule type" value="Genomic_DNA"/>
</dbReference>
<dbReference type="Proteomes" id="UP000271587">
    <property type="component" value="Chromosome"/>
</dbReference>
<dbReference type="RefSeq" id="WP_123935658.1">
    <property type="nucleotide sequence ID" value="NZ_CP033897.1"/>
</dbReference>
<accession>A0A3G6J2W8</accession>
<dbReference type="OrthoDB" id="4424830at2"/>
<organism evidence="2 3">
    <name type="scientific">Corynebacterium gerontici</name>
    <dbReference type="NCBI Taxonomy" id="2079234"/>
    <lineage>
        <taxon>Bacteria</taxon>
        <taxon>Bacillati</taxon>
        <taxon>Actinomycetota</taxon>
        <taxon>Actinomycetes</taxon>
        <taxon>Mycobacteriales</taxon>
        <taxon>Corynebacteriaceae</taxon>
        <taxon>Corynebacterium</taxon>
    </lineage>
</organism>
<gene>
    <name evidence="2" type="ORF">CGERO_10435</name>
</gene>
<keyword evidence="1" id="KW-0812">Transmembrane</keyword>
<name>A0A3G6J2W8_9CORY</name>
<proteinExistence type="predicted"/>
<protein>
    <recommendedName>
        <fullName evidence="4">J domain-containing protein</fullName>
    </recommendedName>
</protein>
<dbReference type="AlphaFoldDB" id="A0A3G6J2W8"/>
<evidence type="ECO:0008006" key="4">
    <source>
        <dbReference type="Google" id="ProtNLM"/>
    </source>
</evidence>
<evidence type="ECO:0000313" key="2">
    <source>
        <dbReference type="EMBL" id="AZA12367.1"/>
    </source>
</evidence>
<keyword evidence="3" id="KW-1185">Reference proteome</keyword>